<gene>
    <name evidence="1" type="ORF">QCA50_012585</name>
</gene>
<dbReference type="AlphaFoldDB" id="A0AAW0FTZ8"/>
<evidence type="ECO:0000313" key="1">
    <source>
        <dbReference type="EMBL" id="KAK7684261.1"/>
    </source>
</evidence>
<accession>A0AAW0FTZ8</accession>
<proteinExistence type="predicted"/>
<name>A0AAW0FTZ8_9APHY</name>
<dbReference type="Proteomes" id="UP001385951">
    <property type="component" value="Unassembled WGS sequence"/>
</dbReference>
<organism evidence="1 2">
    <name type="scientific">Cerrena zonata</name>
    <dbReference type="NCBI Taxonomy" id="2478898"/>
    <lineage>
        <taxon>Eukaryota</taxon>
        <taxon>Fungi</taxon>
        <taxon>Dikarya</taxon>
        <taxon>Basidiomycota</taxon>
        <taxon>Agaricomycotina</taxon>
        <taxon>Agaricomycetes</taxon>
        <taxon>Polyporales</taxon>
        <taxon>Cerrenaceae</taxon>
        <taxon>Cerrena</taxon>
    </lineage>
</organism>
<reference evidence="1 2" key="1">
    <citation type="submission" date="2022-09" db="EMBL/GenBank/DDBJ databases">
        <authorList>
            <person name="Palmer J.M."/>
        </authorList>
    </citation>
    <scope>NUCLEOTIDE SEQUENCE [LARGE SCALE GENOMIC DNA]</scope>
    <source>
        <strain evidence="1 2">DSM 7382</strain>
    </source>
</reference>
<evidence type="ECO:0000313" key="2">
    <source>
        <dbReference type="Proteomes" id="UP001385951"/>
    </source>
</evidence>
<keyword evidence="2" id="KW-1185">Reference proteome</keyword>
<sequence>MLFINELLFMIASDLKNQYYVDYASEQDLLAFILTCRTFSGPGLDALWQSLNDIGPVMNLFPQGIVTTARVFPLPTLEAICADEAHVSNMLSSTSLASSFLPQRRYTFTSASTRQHWQTVLTYTKRVKRFSFFESIHQRCLQSFPPVTFQDIMLYPTLRHLVWDSTAAENLRYIRLFMAPTLISADIVPLTVSKLASFVQLARDVTPNLRIIEFTHESLDFSPQNVTGNRNLQQADHTLLEPPAAWRLH</sequence>
<dbReference type="EMBL" id="JASBNA010000026">
    <property type="protein sequence ID" value="KAK7684261.1"/>
    <property type="molecule type" value="Genomic_DNA"/>
</dbReference>
<protein>
    <submittedName>
        <fullName evidence="1">Uncharacterized protein</fullName>
    </submittedName>
</protein>
<comment type="caution">
    <text evidence="1">The sequence shown here is derived from an EMBL/GenBank/DDBJ whole genome shotgun (WGS) entry which is preliminary data.</text>
</comment>